<name>A0A952FIR0_9PROT</name>
<dbReference type="AlphaFoldDB" id="A0A952FIR0"/>
<evidence type="ECO:0000313" key="2">
    <source>
        <dbReference type="Proteomes" id="UP000700706"/>
    </source>
</evidence>
<protein>
    <submittedName>
        <fullName evidence="1">Uncharacterized protein</fullName>
    </submittedName>
</protein>
<accession>A0A952FIR0</accession>
<feature type="non-terminal residue" evidence="1">
    <location>
        <position position="1"/>
    </location>
</feature>
<proteinExistence type="predicted"/>
<organism evidence="1 2">
    <name type="scientific">Inquilinus limosus</name>
    <dbReference type="NCBI Taxonomy" id="171674"/>
    <lineage>
        <taxon>Bacteria</taxon>
        <taxon>Pseudomonadati</taxon>
        <taxon>Pseudomonadota</taxon>
        <taxon>Alphaproteobacteria</taxon>
        <taxon>Rhodospirillales</taxon>
        <taxon>Rhodospirillaceae</taxon>
        <taxon>Inquilinus</taxon>
    </lineage>
</organism>
<gene>
    <name evidence="1" type="ORF">JF625_02335</name>
</gene>
<dbReference type="Proteomes" id="UP000700706">
    <property type="component" value="Unassembled WGS sequence"/>
</dbReference>
<reference evidence="1" key="1">
    <citation type="submission" date="2020-06" db="EMBL/GenBank/DDBJ databases">
        <title>Stable isotope informed genome-resolved metagenomics uncovers potential trophic interactions in rhizosphere soil.</title>
        <authorList>
            <person name="Starr E.P."/>
            <person name="Shi S."/>
            <person name="Blazewicz S.J."/>
            <person name="Koch B.J."/>
            <person name="Probst A.J."/>
            <person name="Hungate B.A."/>
            <person name="Pett-Ridge J."/>
            <person name="Firestone M.K."/>
            <person name="Banfield J.F."/>
        </authorList>
    </citation>
    <scope>NUCLEOTIDE SEQUENCE</scope>
    <source>
        <strain evidence="1">YM_69_17</strain>
    </source>
</reference>
<comment type="caution">
    <text evidence="1">The sequence shown here is derived from an EMBL/GenBank/DDBJ whole genome shotgun (WGS) entry which is preliminary data.</text>
</comment>
<dbReference type="EMBL" id="JAEKLZ010000064">
    <property type="protein sequence ID" value="MBW8723985.1"/>
    <property type="molecule type" value="Genomic_DNA"/>
</dbReference>
<evidence type="ECO:0000313" key="1">
    <source>
        <dbReference type="EMBL" id="MBW8723985.1"/>
    </source>
</evidence>
<sequence length="210" mass="23098">VGNKGCRLTGVTATTGSLSIAQITVDRLDFERINNGQLPDAVTLRMQDIVIRNSAVLGPFDVAAEYDLDVRAKVFTLKELTLRGPSFGELTLSGEVEGYSLPDDGGFWPPDEQDTVRLRQFRLRAVDRGFISMLLLGQSSSERDRPRWPDFGVPRPAVEALTAFVQDLPSPRHPITISATPSAPIPLARLDPTDPGLRQAMERLNLVVTY</sequence>